<reference evidence="1" key="1">
    <citation type="journal article" date="2014" name="Front. Microbiol.">
        <title>High frequency of phylogenetically diverse reductive dehalogenase-homologous genes in deep subseafloor sedimentary metagenomes.</title>
        <authorList>
            <person name="Kawai M."/>
            <person name="Futagami T."/>
            <person name="Toyoda A."/>
            <person name="Takaki Y."/>
            <person name="Nishi S."/>
            <person name="Hori S."/>
            <person name="Arai W."/>
            <person name="Tsubouchi T."/>
            <person name="Morono Y."/>
            <person name="Uchiyama I."/>
            <person name="Ito T."/>
            <person name="Fujiyama A."/>
            <person name="Inagaki F."/>
            <person name="Takami H."/>
        </authorList>
    </citation>
    <scope>NUCLEOTIDE SEQUENCE</scope>
    <source>
        <strain evidence="1">Expedition CK06-06</strain>
    </source>
</reference>
<name>X1C3R3_9ZZZZ</name>
<gene>
    <name evidence="1" type="ORF">S01H4_50310</name>
</gene>
<organism evidence="1">
    <name type="scientific">marine sediment metagenome</name>
    <dbReference type="NCBI Taxonomy" id="412755"/>
    <lineage>
        <taxon>unclassified sequences</taxon>
        <taxon>metagenomes</taxon>
        <taxon>ecological metagenomes</taxon>
    </lineage>
</organism>
<proteinExistence type="predicted"/>
<comment type="caution">
    <text evidence="1">The sequence shown here is derived from an EMBL/GenBank/DDBJ whole genome shotgun (WGS) entry which is preliminary data.</text>
</comment>
<sequence>MVTTQEATTQEVTTLDILAESRLKSSKTLTRYYQLGIIPRPVIKTHPSGRGKINYFPRWVLDKVVRIQELKREGISLKRAVKKYERERIENLAAQLDEITLPSKAMEQGSFKFQNGTEVSLLDVFLGRVMSKVREIITDYEKQLSILDKIRTGGIVDVALHMINIGYNPVLLIRDAGEDELRVSLTTDFLLGLHFSHNLKRAKSLLAIDLFSSFWSLFKAMGEEFPLKPTVRPIPQIIIDQEGEETKYNVELGGESSFRLIEEG</sequence>
<accession>X1C3R3</accession>
<protein>
    <submittedName>
        <fullName evidence="1">Uncharacterized protein</fullName>
    </submittedName>
</protein>
<feature type="non-terminal residue" evidence="1">
    <location>
        <position position="264"/>
    </location>
</feature>
<evidence type="ECO:0000313" key="1">
    <source>
        <dbReference type="EMBL" id="GAG91063.1"/>
    </source>
</evidence>
<dbReference type="EMBL" id="BART01028553">
    <property type="protein sequence ID" value="GAG91063.1"/>
    <property type="molecule type" value="Genomic_DNA"/>
</dbReference>
<dbReference type="AlphaFoldDB" id="X1C3R3"/>